<gene>
    <name evidence="1" type="ordered locus">Bmur_1466</name>
</gene>
<organism evidence="1 2">
    <name type="scientific">Brachyspira murdochii (strain ATCC 51284 / DSM 12563 / 56-150)</name>
    <name type="common">Serpulina murdochii</name>
    <dbReference type="NCBI Taxonomy" id="526224"/>
    <lineage>
        <taxon>Bacteria</taxon>
        <taxon>Pseudomonadati</taxon>
        <taxon>Spirochaetota</taxon>
        <taxon>Spirochaetia</taxon>
        <taxon>Brachyspirales</taxon>
        <taxon>Brachyspiraceae</taxon>
        <taxon>Brachyspira</taxon>
    </lineage>
</organism>
<dbReference type="Proteomes" id="UP000001915">
    <property type="component" value="Chromosome"/>
</dbReference>
<evidence type="ECO:0000313" key="1">
    <source>
        <dbReference type="EMBL" id="ADG71553.1"/>
    </source>
</evidence>
<proteinExistence type="predicted"/>
<accession>D5UA30</accession>
<dbReference type="KEGG" id="brm:Bmur_1466"/>
<sequence>MKKIMMIFFILFLMIGCSKKNKIETYIDDKKNSDIIFSYDEMIISKSSPSLRYKIKTCRD</sequence>
<name>D5UA30_BRAM5</name>
<reference evidence="1 2" key="1">
    <citation type="journal article" date="2010" name="Stand. Genomic Sci.">
        <title>Complete genome sequence of Brachyspira murdochii type strain (56-150).</title>
        <authorList>
            <person name="Pati A."/>
            <person name="Sikorski J."/>
            <person name="Gronow S."/>
            <person name="Munk C."/>
            <person name="Lapidus A."/>
            <person name="Copeland A."/>
            <person name="Glavina Del Tio T."/>
            <person name="Nolan M."/>
            <person name="Lucas S."/>
            <person name="Chen F."/>
            <person name="Tice H."/>
            <person name="Cheng J.F."/>
            <person name="Han C."/>
            <person name="Detter J.C."/>
            <person name="Bruce D."/>
            <person name="Tapia R."/>
            <person name="Goodwin L."/>
            <person name="Pitluck S."/>
            <person name="Liolios K."/>
            <person name="Ivanova N."/>
            <person name="Mavromatis K."/>
            <person name="Mikhailova N."/>
            <person name="Chen A."/>
            <person name="Palaniappan K."/>
            <person name="Land M."/>
            <person name="Hauser L."/>
            <person name="Chang Y.J."/>
            <person name="Jeffries C.D."/>
            <person name="Spring S."/>
            <person name="Rohde M."/>
            <person name="Goker M."/>
            <person name="Bristow J."/>
            <person name="Eisen J.A."/>
            <person name="Markowitz V."/>
            <person name="Hugenholtz P."/>
            <person name="Kyrpides N.C."/>
            <person name="Klenk H.P."/>
        </authorList>
    </citation>
    <scope>NUCLEOTIDE SEQUENCE [LARGE SCALE GENOMIC DNA]</scope>
    <source>
        <strain evidence="2">ATCC 51284 / DSM 12563 / 56-150</strain>
    </source>
</reference>
<evidence type="ECO:0008006" key="3">
    <source>
        <dbReference type="Google" id="ProtNLM"/>
    </source>
</evidence>
<dbReference type="AlphaFoldDB" id="D5UA30"/>
<dbReference type="STRING" id="526224.Bmur_1466"/>
<dbReference type="HOGENOM" id="CLU_2932214_0_0_12"/>
<protein>
    <recommendedName>
        <fullName evidence="3">Lipoprotein</fullName>
    </recommendedName>
</protein>
<evidence type="ECO:0000313" key="2">
    <source>
        <dbReference type="Proteomes" id="UP000001915"/>
    </source>
</evidence>
<dbReference type="EMBL" id="CP001959">
    <property type="protein sequence ID" value="ADG71553.1"/>
    <property type="molecule type" value="Genomic_DNA"/>
</dbReference>
<dbReference type="PROSITE" id="PS51257">
    <property type="entry name" value="PROKAR_LIPOPROTEIN"/>
    <property type="match status" value="1"/>
</dbReference>